<dbReference type="EMBL" id="CAJOBD010000862">
    <property type="protein sequence ID" value="CAF3729009.1"/>
    <property type="molecule type" value="Genomic_DNA"/>
</dbReference>
<organism evidence="3 4">
    <name type="scientific">Rotaria sordida</name>
    <dbReference type="NCBI Taxonomy" id="392033"/>
    <lineage>
        <taxon>Eukaryota</taxon>
        <taxon>Metazoa</taxon>
        <taxon>Spiralia</taxon>
        <taxon>Gnathifera</taxon>
        <taxon>Rotifera</taxon>
        <taxon>Eurotatoria</taxon>
        <taxon>Bdelloidea</taxon>
        <taxon>Philodinida</taxon>
        <taxon>Philodinidae</taxon>
        <taxon>Rotaria</taxon>
    </lineage>
</organism>
<dbReference type="InterPro" id="IPR001258">
    <property type="entry name" value="NHL_repeat"/>
</dbReference>
<dbReference type="PROSITE" id="PS51125">
    <property type="entry name" value="NHL"/>
    <property type="match status" value="1"/>
</dbReference>
<sequence length="162" mass="16060">MIVQPANNNGAGPDNGAATGAFPFIVGGAGGARITTTTRAPVCSLQWNPAGTTVAGDGTAGVGAQQLNLPTDVFLASTNTLFIVCTGASRVQRWTIGATQGATVAGQANGNAGGNPNQLSSPTGVVVDQNGNIYVTDTGQNRIQRWPPGAAEGQTIAAGKVA</sequence>
<reference evidence="3" key="1">
    <citation type="submission" date="2021-02" db="EMBL/GenBank/DDBJ databases">
        <authorList>
            <person name="Nowell W R."/>
        </authorList>
    </citation>
    <scope>NUCLEOTIDE SEQUENCE</scope>
</reference>
<protein>
    <recommendedName>
        <fullName evidence="5">NHL repeat containing protein</fullName>
    </recommendedName>
</protein>
<accession>A0A818WQM7</accession>
<evidence type="ECO:0000313" key="4">
    <source>
        <dbReference type="Proteomes" id="UP000663836"/>
    </source>
</evidence>
<proteinExistence type="predicted"/>
<gene>
    <name evidence="3" type="ORF">JBS370_LOCUS11287</name>
</gene>
<comment type="caution">
    <text evidence="3">The sequence shown here is derived from an EMBL/GenBank/DDBJ whole genome shotgun (WGS) entry which is preliminary data.</text>
</comment>
<name>A0A818WQM7_9BILA</name>
<dbReference type="SUPFAM" id="SSF101898">
    <property type="entry name" value="NHL repeat"/>
    <property type="match status" value="1"/>
</dbReference>
<feature type="repeat" description="NHL" evidence="2">
    <location>
        <begin position="113"/>
        <end position="149"/>
    </location>
</feature>
<dbReference type="Gene3D" id="2.120.10.30">
    <property type="entry name" value="TolB, C-terminal domain"/>
    <property type="match status" value="1"/>
</dbReference>
<evidence type="ECO:0000256" key="2">
    <source>
        <dbReference type="PROSITE-ProRule" id="PRU00504"/>
    </source>
</evidence>
<evidence type="ECO:0008006" key="5">
    <source>
        <dbReference type="Google" id="ProtNLM"/>
    </source>
</evidence>
<dbReference type="AlphaFoldDB" id="A0A818WQM7"/>
<keyword evidence="1" id="KW-0677">Repeat</keyword>
<dbReference type="InterPro" id="IPR011042">
    <property type="entry name" value="6-blade_b-propeller_TolB-like"/>
</dbReference>
<evidence type="ECO:0000313" key="3">
    <source>
        <dbReference type="EMBL" id="CAF3729009.1"/>
    </source>
</evidence>
<dbReference type="Pfam" id="PF01436">
    <property type="entry name" value="NHL"/>
    <property type="match status" value="1"/>
</dbReference>
<dbReference type="Proteomes" id="UP000663836">
    <property type="component" value="Unassembled WGS sequence"/>
</dbReference>
<evidence type="ECO:0000256" key="1">
    <source>
        <dbReference type="ARBA" id="ARBA00022737"/>
    </source>
</evidence>